<accession>A0A450TAW4</accession>
<dbReference type="InterPro" id="IPR000644">
    <property type="entry name" value="CBS_dom"/>
</dbReference>
<name>A0A450TAW4_9GAMM</name>
<feature type="domain" description="CBS" evidence="3">
    <location>
        <begin position="80"/>
        <end position="135"/>
    </location>
</feature>
<evidence type="ECO:0000313" key="4">
    <source>
        <dbReference type="EMBL" id="VFJ63797.1"/>
    </source>
</evidence>
<evidence type="ECO:0000313" key="5">
    <source>
        <dbReference type="EMBL" id="VFJ66530.1"/>
    </source>
</evidence>
<evidence type="ECO:0000256" key="2">
    <source>
        <dbReference type="PROSITE-ProRule" id="PRU00703"/>
    </source>
</evidence>
<keyword evidence="1 2" id="KW-0129">CBS domain</keyword>
<protein>
    <submittedName>
        <fullName evidence="4">CBS domain-containing protein</fullName>
    </submittedName>
</protein>
<dbReference type="SUPFAM" id="SSF54631">
    <property type="entry name" value="CBS-domain pair"/>
    <property type="match status" value="1"/>
</dbReference>
<gene>
    <name evidence="4" type="ORF">BECKDK2373B_GA0170837_11293</name>
    <name evidence="5" type="ORF">BECKDK2373C_GA0170839_11502</name>
</gene>
<dbReference type="CDD" id="cd04630">
    <property type="entry name" value="CBS_pair_bac"/>
    <property type="match status" value="1"/>
</dbReference>
<evidence type="ECO:0000259" key="3">
    <source>
        <dbReference type="PROSITE" id="PS51371"/>
    </source>
</evidence>
<dbReference type="PANTHER" id="PTHR43080:SF2">
    <property type="entry name" value="CBS DOMAIN-CONTAINING PROTEIN"/>
    <property type="match status" value="1"/>
</dbReference>
<dbReference type="InterPro" id="IPR046342">
    <property type="entry name" value="CBS_dom_sf"/>
</dbReference>
<reference evidence="4" key="1">
    <citation type="submission" date="2019-02" db="EMBL/GenBank/DDBJ databases">
        <authorList>
            <person name="Gruber-Vodicka R. H."/>
            <person name="Seah K. B. B."/>
        </authorList>
    </citation>
    <scope>NUCLEOTIDE SEQUENCE</scope>
    <source>
        <strain evidence="5">BECK_DK161</strain>
        <strain evidence="4">BECK_DK47</strain>
    </source>
</reference>
<sequence>MKERKILRVKHVMKRKFDTVSGMTTIKEALEMMQHVETKCLIVEKRHEDDEYGILLLSDIARRVVAVDRAPERVNVYEVMQKPVVSVDPNMDIRYCARLFDRFGISRTPVIEDGEVVGIISYTDVVIAAVAPNVRRGIPVDRIWHSAPDG</sequence>
<dbReference type="PANTHER" id="PTHR43080">
    <property type="entry name" value="CBS DOMAIN-CONTAINING PROTEIN CBSX3, MITOCHONDRIAL"/>
    <property type="match status" value="1"/>
</dbReference>
<feature type="domain" description="CBS" evidence="3">
    <location>
        <begin position="13"/>
        <end position="72"/>
    </location>
</feature>
<dbReference type="AlphaFoldDB" id="A0A450TAW4"/>
<proteinExistence type="predicted"/>
<dbReference type="Gene3D" id="3.10.580.10">
    <property type="entry name" value="CBS-domain"/>
    <property type="match status" value="1"/>
</dbReference>
<dbReference type="SMART" id="SM00116">
    <property type="entry name" value="CBS"/>
    <property type="match status" value="2"/>
</dbReference>
<dbReference type="InterPro" id="IPR051257">
    <property type="entry name" value="Diverse_CBS-Domain"/>
</dbReference>
<dbReference type="EMBL" id="CAADEX010000129">
    <property type="protein sequence ID" value="VFJ63797.1"/>
    <property type="molecule type" value="Genomic_DNA"/>
</dbReference>
<evidence type="ECO:0000256" key="1">
    <source>
        <dbReference type="ARBA" id="ARBA00023122"/>
    </source>
</evidence>
<dbReference type="PROSITE" id="PS51371">
    <property type="entry name" value="CBS"/>
    <property type="match status" value="2"/>
</dbReference>
<dbReference type="EMBL" id="CAADEY010000150">
    <property type="protein sequence ID" value="VFJ66530.1"/>
    <property type="molecule type" value="Genomic_DNA"/>
</dbReference>
<dbReference type="Pfam" id="PF00571">
    <property type="entry name" value="CBS"/>
    <property type="match status" value="2"/>
</dbReference>
<organism evidence="4">
    <name type="scientific">Candidatus Kentrum sp. DK</name>
    <dbReference type="NCBI Taxonomy" id="2126562"/>
    <lineage>
        <taxon>Bacteria</taxon>
        <taxon>Pseudomonadati</taxon>
        <taxon>Pseudomonadota</taxon>
        <taxon>Gammaproteobacteria</taxon>
        <taxon>Candidatus Kentrum</taxon>
    </lineage>
</organism>